<feature type="region of interest" description="Disordered" evidence="1">
    <location>
        <begin position="100"/>
        <end position="122"/>
    </location>
</feature>
<keyword evidence="3" id="KW-1185">Reference proteome</keyword>
<name>A0A0L7KUL5_OPEBR</name>
<evidence type="ECO:0000313" key="3">
    <source>
        <dbReference type="Proteomes" id="UP000037510"/>
    </source>
</evidence>
<evidence type="ECO:0000256" key="1">
    <source>
        <dbReference type="SAM" id="MobiDB-lite"/>
    </source>
</evidence>
<feature type="compositionally biased region" description="Basic and acidic residues" evidence="1">
    <location>
        <begin position="107"/>
        <end position="122"/>
    </location>
</feature>
<dbReference type="Proteomes" id="UP000037510">
    <property type="component" value="Unassembled WGS sequence"/>
</dbReference>
<accession>A0A0L7KUL5</accession>
<protein>
    <submittedName>
        <fullName evidence="2">Uncharacterized protein</fullName>
    </submittedName>
</protein>
<organism evidence="2 3">
    <name type="scientific">Operophtera brumata</name>
    <name type="common">Winter moth</name>
    <name type="synonym">Phalaena brumata</name>
    <dbReference type="NCBI Taxonomy" id="104452"/>
    <lineage>
        <taxon>Eukaryota</taxon>
        <taxon>Metazoa</taxon>
        <taxon>Ecdysozoa</taxon>
        <taxon>Arthropoda</taxon>
        <taxon>Hexapoda</taxon>
        <taxon>Insecta</taxon>
        <taxon>Pterygota</taxon>
        <taxon>Neoptera</taxon>
        <taxon>Endopterygota</taxon>
        <taxon>Lepidoptera</taxon>
        <taxon>Glossata</taxon>
        <taxon>Ditrysia</taxon>
        <taxon>Geometroidea</taxon>
        <taxon>Geometridae</taxon>
        <taxon>Larentiinae</taxon>
        <taxon>Operophtera</taxon>
    </lineage>
</organism>
<reference evidence="2 3" key="1">
    <citation type="journal article" date="2015" name="Genome Biol. Evol.">
        <title>The genome of winter moth (Operophtera brumata) provides a genomic perspective on sexual dimorphism and phenology.</title>
        <authorList>
            <person name="Derks M.F."/>
            <person name="Smit S."/>
            <person name="Salis L."/>
            <person name="Schijlen E."/>
            <person name="Bossers A."/>
            <person name="Mateman C."/>
            <person name="Pijl A.S."/>
            <person name="de Ridder D."/>
            <person name="Groenen M.A."/>
            <person name="Visser M.E."/>
            <person name="Megens H.J."/>
        </authorList>
    </citation>
    <scope>NUCLEOTIDE SEQUENCE [LARGE SCALE GENOMIC DNA]</scope>
    <source>
        <strain evidence="2">WM2013NL</strain>
        <tissue evidence="2">Head and thorax</tissue>
    </source>
</reference>
<sequence length="122" mass="13203">MGSSQKDIELSPVKPLPNTSAASDKLSVPADEEDVIIGRFRKISSAKSMAATNGNIQYPDLPLRHEDAEAGLQFKLKEAGEKEKLLSEFVTNGAVVIQPESSVTKSSFRDSTETRDCPDNPP</sequence>
<comment type="caution">
    <text evidence="2">The sequence shown here is derived from an EMBL/GenBank/DDBJ whole genome shotgun (WGS) entry which is preliminary data.</text>
</comment>
<feature type="region of interest" description="Disordered" evidence="1">
    <location>
        <begin position="1"/>
        <end position="29"/>
    </location>
</feature>
<dbReference type="EMBL" id="JTDY01005487">
    <property type="protein sequence ID" value="KOB66953.1"/>
    <property type="molecule type" value="Genomic_DNA"/>
</dbReference>
<dbReference type="AlphaFoldDB" id="A0A0L7KUL5"/>
<proteinExistence type="predicted"/>
<evidence type="ECO:0000313" key="2">
    <source>
        <dbReference type="EMBL" id="KOB66953.1"/>
    </source>
</evidence>
<gene>
    <name evidence="2" type="ORF">OBRU01_20520</name>
</gene>